<dbReference type="Gene3D" id="3.90.1410.10">
    <property type="entry name" value="set domain protein methyltransferase, domain 1"/>
    <property type="match status" value="1"/>
</dbReference>
<gene>
    <name evidence="1" type="ORF">BU16DRAFT_77879</name>
</gene>
<dbReference type="InterPro" id="IPR046341">
    <property type="entry name" value="SET_dom_sf"/>
</dbReference>
<evidence type="ECO:0000313" key="1">
    <source>
        <dbReference type="EMBL" id="KAF2493363.1"/>
    </source>
</evidence>
<dbReference type="AlphaFoldDB" id="A0A6A6QNP1"/>
<proteinExistence type="predicted"/>
<dbReference type="InterPro" id="IPR050600">
    <property type="entry name" value="SETD3_SETD6_MTase"/>
</dbReference>
<dbReference type="CDD" id="cd19180">
    <property type="entry name" value="SET_SpSET10-like"/>
    <property type="match status" value="1"/>
</dbReference>
<dbReference type="EMBL" id="MU004192">
    <property type="protein sequence ID" value="KAF2493363.1"/>
    <property type="molecule type" value="Genomic_DNA"/>
</dbReference>
<protein>
    <submittedName>
        <fullName evidence="1">SET domain-containing protein</fullName>
    </submittedName>
</protein>
<accession>A0A6A6QNP1</accession>
<dbReference type="PANTHER" id="PTHR13271:SF146">
    <property type="entry name" value="SET DOMAIN-CONTAINING PROTEIN"/>
    <property type="match status" value="1"/>
</dbReference>
<dbReference type="Proteomes" id="UP000799750">
    <property type="component" value="Unassembled WGS sequence"/>
</dbReference>
<dbReference type="OrthoDB" id="42889at2759"/>
<dbReference type="GO" id="GO:0016279">
    <property type="term" value="F:protein-lysine N-methyltransferase activity"/>
    <property type="evidence" value="ECO:0007669"/>
    <property type="project" value="InterPro"/>
</dbReference>
<dbReference type="SUPFAM" id="SSF82199">
    <property type="entry name" value="SET domain"/>
    <property type="match status" value="1"/>
</dbReference>
<keyword evidence="2" id="KW-1185">Reference proteome</keyword>
<organism evidence="1 2">
    <name type="scientific">Lophium mytilinum</name>
    <dbReference type="NCBI Taxonomy" id="390894"/>
    <lineage>
        <taxon>Eukaryota</taxon>
        <taxon>Fungi</taxon>
        <taxon>Dikarya</taxon>
        <taxon>Ascomycota</taxon>
        <taxon>Pezizomycotina</taxon>
        <taxon>Dothideomycetes</taxon>
        <taxon>Pleosporomycetidae</taxon>
        <taxon>Mytilinidiales</taxon>
        <taxon>Mytilinidiaceae</taxon>
        <taxon>Lophium</taxon>
    </lineage>
</organism>
<sequence>MAVSAAGARARDLVSWFESNGGQKSLAVELAEDEQHAFHFRALSDVDSQESASKFKICSCPTTLSLSYLNIIPVGEKVLDGVSVRFCGGNLTPLWDVVPSHILSRFVLLEQTALKDHSFWAPYINALPTAFDTLMYFEPEDLKWLDGTNLDTFRNIRHSLWTSEYHLVMRALRERGIDSSQFSWDSYVWAASMYTSRGFDSTLVFPNLELDRFSVLYPFLDSLNHDSNARVDWDMKSDAFTLSTHETLKKGDEIFNNYGSKGNEELLAGYGFCIPKNPFEQVAVRLGGLIPPIKQIIRENHILDPKDMTEDDFGRDLYLRAPDCKLGRYDNHHSWLGGIPPLLFKVALGIYLYTTSRPENLRYDRLDAKPGRHIIGAVRQLLQVLEVRRQKIAGGAPTSEPANTRQHYARIYRNGQLSVVNCNIAELRKVLPQFVGERSTVLSPSSILTTRDAITQLETENPDAARAFVEGVNKVLVDPMNAAEMQAADCEDIVWVFWLTYAYVLTENNPPSKIHAWLRNLRAFYKFKLRDFDSGVEEAYVPPAYPFAAEKIAEVAGELGGAWTTCTERKDVIFWAAEVVQFEAWQVFVHEDDKNGGVEEERESRWVMYMDEEA</sequence>
<reference evidence="1" key="1">
    <citation type="journal article" date="2020" name="Stud. Mycol.">
        <title>101 Dothideomycetes genomes: a test case for predicting lifestyles and emergence of pathogens.</title>
        <authorList>
            <person name="Haridas S."/>
            <person name="Albert R."/>
            <person name="Binder M."/>
            <person name="Bloem J."/>
            <person name="Labutti K."/>
            <person name="Salamov A."/>
            <person name="Andreopoulos B."/>
            <person name="Baker S."/>
            <person name="Barry K."/>
            <person name="Bills G."/>
            <person name="Bluhm B."/>
            <person name="Cannon C."/>
            <person name="Castanera R."/>
            <person name="Culley D."/>
            <person name="Daum C."/>
            <person name="Ezra D."/>
            <person name="Gonzalez J."/>
            <person name="Henrissat B."/>
            <person name="Kuo A."/>
            <person name="Liang C."/>
            <person name="Lipzen A."/>
            <person name="Lutzoni F."/>
            <person name="Magnuson J."/>
            <person name="Mondo S."/>
            <person name="Nolan M."/>
            <person name="Ohm R."/>
            <person name="Pangilinan J."/>
            <person name="Park H.-J."/>
            <person name="Ramirez L."/>
            <person name="Alfaro M."/>
            <person name="Sun H."/>
            <person name="Tritt A."/>
            <person name="Yoshinaga Y."/>
            <person name="Zwiers L.-H."/>
            <person name="Turgeon B."/>
            <person name="Goodwin S."/>
            <person name="Spatafora J."/>
            <person name="Crous P."/>
            <person name="Grigoriev I."/>
        </authorList>
    </citation>
    <scope>NUCLEOTIDE SEQUENCE</scope>
    <source>
        <strain evidence="1">CBS 269.34</strain>
    </source>
</reference>
<name>A0A6A6QNP1_9PEZI</name>
<dbReference type="InterPro" id="IPR044432">
    <property type="entry name" value="Set10/Efm1_SET"/>
</dbReference>
<dbReference type="GO" id="GO:0005634">
    <property type="term" value="C:nucleus"/>
    <property type="evidence" value="ECO:0007669"/>
    <property type="project" value="TreeGrafter"/>
</dbReference>
<evidence type="ECO:0000313" key="2">
    <source>
        <dbReference type="Proteomes" id="UP000799750"/>
    </source>
</evidence>
<dbReference type="PANTHER" id="PTHR13271">
    <property type="entry name" value="UNCHARACTERIZED PUTATIVE METHYLTRANSFERASE"/>
    <property type="match status" value="1"/>
</dbReference>